<reference evidence="7" key="1">
    <citation type="submission" date="2021-01" db="EMBL/GenBank/DDBJ databases">
        <title>Description of Breznakiella homolactica.</title>
        <authorList>
            <person name="Song Y."/>
            <person name="Brune A."/>
        </authorList>
    </citation>
    <scope>NUCLEOTIDE SEQUENCE</scope>
    <source>
        <strain evidence="7">RmG30</strain>
    </source>
</reference>
<keyword evidence="8" id="KW-1185">Reference proteome</keyword>
<gene>
    <name evidence="7" type="ORF">JFL75_16210</name>
</gene>
<keyword evidence="4" id="KW-0573">Peptidoglycan synthesis</keyword>
<dbReference type="PANTHER" id="PTHR36174:SF1">
    <property type="entry name" value="LIPID II:GLYCINE GLYCYLTRANSFERASE"/>
    <property type="match status" value="1"/>
</dbReference>
<dbReference type="InterPro" id="IPR016181">
    <property type="entry name" value="Acyl_CoA_acyltransferase"/>
</dbReference>
<proteinExistence type="inferred from homology"/>
<evidence type="ECO:0000256" key="5">
    <source>
        <dbReference type="ARBA" id="ARBA00023315"/>
    </source>
</evidence>
<dbReference type="PROSITE" id="PS51191">
    <property type="entry name" value="FEMABX"/>
    <property type="match status" value="1"/>
</dbReference>
<dbReference type="Pfam" id="PF02388">
    <property type="entry name" value="FemAB"/>
    <property type="match status" value="2"/>
</dbReference>
<dbReference type="Proteomes" id="UP000595917">
    <property type="component" value="Chromosome"/>
</dbReference>
<dbReference type="SUPFAM" id="SSF55729">
    <property type="entry name" value="Acyl-CoA N-acyltransferases (Nat)"/>
    <property type="match status" value="2"/>
</dbReference>
<keyword evidence="3" id="KW-0133">Cell shape</keyword>
<dbReference type="RefSeq" id="WP_215625767.1">
    <property type="nucleotide sequence ID" value="NZ_CP067089.2"/>
</dbReference>
<comment type="similarity">
    <text evidence="1">Belongs to the FemABX family.</text>
</comment>
<name>A0A7T7XLA5_9SPIR</name>
<keyword evidence="6" id="KW-0961">Cell wall biogenesis/degradation</keyword>
<evidence type="ECO:0000256" key="1">
    <source>
        <dbReference type="ARBA" id="ARBA00009943"/>
    </source>
</evidence>
<dbReference type="EMBL" id="CP067089">
    <property type="protein sequence ID" value="QQO08461.1"/>
    <property type="molecule type" value="Genomic_DNA"/>
</dbReference>
<dbReference type="KEGG" id="bhc:JFL75_16210"/>
<dbReference type="GO" id="GO:0008360">
    <property type="term" value="P:regulation of cell shape"/>
    <property type="evidence" value="ECO:0007669"/>
    <property type="project" value="UniProtKB-KW"/>
</dbReference>
<accession>A0A7T7XLA5</accession>
<keyword evidence="5" id="KW-0012">Acyltransferase</keyword>
<protein>
    <submittedName>
        <fullName evidence="7">Peptidoglycan bridge formation glycyltransferase FemA/FemB family protein</fullName>
    </submittedName>
</protein>
<organism evidence="7 8">
    <name type="scientific">Breznakiella homolactica</name>
    <dbReference type="NCBI Taxonomy" id="2798577"/>
    <lineage>
        <taxon>Bacteria</taxon>
        <taxon>Pseudomonadati</taxon>
        <taxon>Spirochaetota</taxon>
        <taxon>Spirochaetia</taxon>
        <taxon>Spirochaetales</taxon>
        <taxon>Breznakiellaceae</taxon>
        <taxon>Breznakiella</taxon>
    </lineage>
</organism>
<dbReference type="GO" id="GO:0016755">
    <property type="term" value="F:aminoacyltransferase activity"/>
    <property type="evidence" value="ECO:0007669"/>
    <property type="project" value="InterPro"/>
</dbReference>
<dbReference type="GO" id="GO:0071555">
    <property type="term" value="P:cell wall organization"/>
    <property type="evidence" value="ECO:0007669"/>
    <property type="project" value="UniProtKB-KW"/>
</dbReference>
<dbReference type="Gene3D" id="3.40.630.30">
    <property type="match status" value="2"/>
</dbReference>
<dbReference type="InterPro" id="IPR050644">
    <property type="entry name" value="PG_Glycine_Bridge_Synth"/>
</dbReference>
<dbReference type="PANTHER" id="PTHR36174">
    <property type="entry name" value="LIPID II:GLYCINE GLYCYLTRANSFERASE"/>
    <property type="match status" value="1"/>
</dbReference>
<evidence type="ECO:0000313" key="7">
    <source>
        <dbReference type="EMBL" id="QQO08461.1"/>
    </source>
</evidence>
<sequence>MSVKIDILQKSSGKLYESRLLQQTSYWSSVKGGLGWEPLAFDIQFGNRTIGDVLILKKNLGEGRFMAYAPYGPETIPEETSEGVYLAELSEQLYPYLGNSCIFMRWDIPWESPYADDPGRYNEKNEWLGPPETRLQELRMNWGVERTGLRKASSNYLPNDTIILDIRDEQESLLEKMHPKTRYNIRLAERHQVTVREGTCRDIGIWNTLYSVTAARNSIQNHGSDYFFQLFKSRSTGKSIGIESGSVPDTSISLLIAEADETPLAAMFMATSSDRATYLYGASSDDRRNYMAPYALQWYAIQKAKDVSCTSYDFFGVAPAPEPEHPMHGLYRFKKGFGGRMLHRQGAWDYPYDEKLYMQYQCKEAASPGFNV</sequence>
<evidence type="ECO:0000313" key="8">
    <source>
        <dbReference type="Proteomes" id="UP000595917"/>
    </source>
</evidence>
<dbReference type="GO" id="GO:0009252">
    <property type="term" value="P:peptidoglycan biosynthetic process"/>
    <property type="evidence" value="ECO:0007669"/>
    <property type="project" value="UniProtKB-KW"/>
</dbReference>
<dbReference type="AlphaFoldDB" id="A0A7T7XLA5"/>
<evidence type="ECO:0000256" key="2">
    <source>
        <dbReference type="ARBA" id="ARBA00022679"/>
    </source>
</evidence>
<evidence type="ECO:0000256" key="4">
    <source>
        <dbReference type="ARBA" id="ARBA00022984"/>
    </source>
</evidence>
<evidence type="ECO:0000256" key="3">
    <source>
        <dbReference type="ARBA" id="ARBA00022960"/>
    </source>
</evidence>
<dbReference type="InterPro" id="IPR003447">
    <property type="entry name" value="FEMABX"/>
</dbReference>
<evidence type="ECO:0000256" key="6">
    <source>
        <dbReference type="ARBA" id="ARBA00023316"/>
    </source>
</evidence>
<keyword evidence="2" id="KW-0808">Transferase</keyword>